<keyword evidence="1" id="KW-0560">Oxidoreductase</keyword>
<dbReference type="InterPro" id="IPR036188">
    <property type="entry name" value="FAD/NAD-bd_sf"/>
</dbReference>
<dbReference type="InterPro" id="IPR050982">
    <property type="entry name" value="Auxin_biosynth/cation_transpt"/>
</dbReference>
<evidence type="ECO:0000313" key="2">
    <source>
        <dbReference type="EMBL" id="APH00382.1"/>
    </source>
</evidence>
<dbReference type="GO" id="GO:0050660">
    <property type="term" value="F:flavin adenine dinucleotide binding"/>
    <property type="evidence" value="ECO:0007669"/>
    <property type="project" value="TreeGrafter"/>
</dbReference>
<dbReference type="Gene3D" id="3.50.50.60">
    <property type="entry name" value="FAD/NAD(P)-binding domain"/>
    <property type="match status" value="1"/>
</dbReference>
<gene>
    <name evidence="2" type="ORF">ASJ30_01600</name>
</gene>
<dbReference type="Proteomes" id="UP000182938">
    <property type="component" value="Chromosome"/>
</dbReference>
<name>A0A1L3MDC4_9MICO</name>
<protein>
    <submittedName>
        <fullName evidence="2">Pyridine nucleotide-disulfide oxidoreductase</fullName>
    </submittedName>
</protein>
<keyword evidence="3" id="KW-1185">Reference proteome</keyword>
<dbReference type="PRINTS" id="PR00368">
    <property type="entry name" value="FADPNR"/>
</dbReference>
<organism evidence="2 3">
    <name type="scientific">Janibacter indicus</name>
    <dbReference type="NCBI Taxonomy" id="857417"/>
    <lineage>
        <taxon>Bacteria</taxon>
        <taxon>Bacillati</taxon>
        <taxon>Actinomycetota</taxon>
        <taxon>Actinomycetes</taxon>
        <taxon>Micrococcales</taxon>
        <taxon>Intrasporangiaceae</taxon>
        <taxon>Janibacter</taxon>
    </lineage>
</organism>
<dbReference type="PRINTS" id="PR00469">
    <property type="entry name" value="PNDRDTASEII"/>
</dbReference>
<reference evidence="2 3" key="1">
    <citation type="submission" date="2015-11" db="EMBL/GenBank/DDBJ databases">
        <authorList>
            <person name="Zhang Y."/>
            <person name="Guo Z."/>
        </authorList>
    </citation>
    <scope>NUCLEOTIDE SEQUENCE [LARGE SCALE GENOMIC DNA]</scope>
    <source>
        <strain evidence="2 3">YFY001</strain>
    </source>
</reference>
<dbReference type="KEGG" id="jte:ASJ30_01600"/>
<accession>A0A1L3MDC4</accession>
<dbReference type="RefSeq" id="WP_072623554.1">
    <property type="nucleotide sequence ID" value="NZ_CP013290.1"/>
</dbReference>
<dbReference type="GO" id="GO:0004497">
    <property type="term" value="F:monooxygenase activity"/>
    <property type="evidence" value="ECO:0007669"/>
    <property type="project" value="TreeGrafter"/>
</dbReference>
<dbReference type="EMBL" id="CP013290">
    <property type="protein sequence ID" value="APH00382.1"/>
    <property type="molecule type" value="Genomic_DNA"/>
</dbReference>
<sequence length="354" mass="38108">MTPFDSLVIGAGQVGLSASHHLCRLGIEHVVLDANTHAGGAWQHRWDSLTMADVHGVADLPDAPAPGASSTRANEVIACWFDDYEQSHDLPVLRPVRVERVTDEEGLLVVHAEAGTWTTRTLVNATGTWTHPFVPTYPGQRDFAGEQWHTVAYPGREHFRGRRVLVVGGGASAVQFIGELATIAHVQWVTRRPPAWSAEFSGRRAIEMVEQRVREGRPPASVVSVTGLSLRPQEMAAARTGVYERRREMFERIESDGVRWADGSTEAFDAILWATGFRPAVRHLAPLGLRSPEGGIALLPGSRDVQTSVTAAADPRVQLVGYGPSASTIGGNRAGRAAALAVRAHLAAADSALP</sequence>
<evidence type="ECO:0000256" key="1">
    <source>
        <dbReference type="ARBA" id="ARBA00023002"/>
    </source>
</evidence>
<evidence type="ECO:0000313" key="3">
    <source>
        <dbReference type="Proteomes" id="UP000182938"/>
    </source>
</evidence>
<dbReference type="SUPFAM" id="SSF51905">
    <property type="entry name" value="FAD/NAD(P)-binding domain"/>
    <property type="match status" value="1"/>
</dbReference>
<dbReference type="AlphaFoldDB" id="A0A1L3MDC4"/>
<dbReference type="PANTHER" id="PTHR43539:SF78">
    <property type="entry name" value="FLAVIN-CONTAINING MONOOXYGENASE"/>
    <property type="match status" value="1"/>
</dbReference>
<dbReference type="PANTHER" id="PTHR43539">
    <property type="entry name" value="FLAVIN-BINDING MONOOXYGENASE-LIKE PROTEIN (AFU_ORTHOLOGUE AFUA_4G09220)"/>
    <property type="match status" value="1"/>
</dbReference>
<proteinExistence type="predicted"/>
<dbReference type="Pfam" id="PF13738">
    <property type="entry name" value="Pyr_redox_3"/>
    <property type="match status" value="1"/>
</dbReference>